<dbReference type="Pfam" id="PF00134">
    <property type="entry name" value="Cyclin_N"/>
    <property type="match status" value="1"/>
</dbReference>
<evidence type="ECO:0000259" key="6">
    <source>
        <dbReference type="SMART" id="SM00385"/>
    </source>
</evidence>
<feature type="domain" description="Cyclin C-terminal" evidence="7">
    <location>
        <begin position="272"/>
        <end position="389"/>
    </location>
</feature>
<dbReference type="Gene3D" id="1.10.472.10">
    <property type="entry name" value="Cyclin-like"/>
    <property type="match status" value="2"/>
</dbReference>
<dbReference type="GO" id="GO:0016538">
    <property type="term" value="F:cyclin-dependent protein serine/threonine kinase regulator activity"/>
    <property type="evidence" value="ECO:0007669"/>
    <property type="project" value="InterPro"/>
</dbReference>
<protein>
    <submittedName>
        <fullName evidence="8">G2/mitotic-specific cyclin-B3-like protein</fullName>
    </submittedName>
</protein>
<evidence type="ECO:0000256" key="3">
    <source>
        <dbReference type="ARBA" id="ARBA00023306"/>
    </source>
</evidence>
<evidence type="ECO:0000313" key="8">
    <source>
        <dbReference type="EMBL" id="RWS28405.1"/>
    </source>
</evidence>
<dbReference type="PANTHER" id="PTHR10177">
    <property type="entry name" value="CYCLINS"/>
    <property type="match status" value="1"/>
</dbReference>
<evidence type="ECO:0000256" key="4">
    <source>
        <dbReference type="RuleBase" id="RU000383"/>
    </source>
</evidence>
<dbReference type="FunFam" id="1.10.472.10:FF:000001">
    <property type="entry name" value="G2/mitotic-specific cyclin"/>
    <property type="match status" value="1"/>
</dbReference>
<keyword evidence="3" id="KW-0131">Cell cycle</keyword>
<dbReference type="InterPro" id="IPR036915">
    <property type="entry name" value="Cyclin-like_sf"/>
</dbReference>
<dbReference type="Proteomes" id="UP000288716">
    <property type="component" value="Unassembled WGS sequence"/>
</dbReference>
<dbReference type="InterPro" id="IPR013763">
    <property type="entry name" value="Cyclin-like_dom"/>
</dbReference>
<evidence type="ECO:0000259" key="7">
    <source>
        <dbReference type="SMART" id="SM01332"/>
    </source>
</evidence>
<feature type="domain" description="Cyclin-like" evidence="6">
    <location>
        <begin position="276"/>
        <end position="359"/>
    </location>
</feature>
<name>A0A443SLN5_9ACAR</name>
<dbReference type="InterPro" id="IPR039361">
    <property type="entry name" value="Cyclin"/>
</dbReference>
<dbReference type="SMART" id="SM01332">
    <property type="entry name" value="Cyclin_C"/>
    <property type="match status" value="1"/>
</dbReference>
<dbReference type="InterPro" id="IPR046965">
    <property type="entry name" value="Cyclin_A/B-like"/>
</dbReference>
<dbReference type="PIRSF" id="PIRSF001771">
    <property type="entry name" value="Cyclin_A_B_D_E"/>
    <property type="match status" value="1"/>
</dbReference>
<organism evidence="8 9">
    <name type="scientific">Leptotrombidium deliense</name>
    <dbReference type="NCBI Taxonomy" id="299467"/>
    <lineage>
        <taxon>Eukaryota</taxon>
        <taxon>Metazoa</taxon>
        <taxon>Ecdysozoa</taxon>
        <taxon>Arthropoda</taxon>
        <taxon>Chelicerata</taxon>
        <taxon>Arachnida</taxon>
        <taxon>Acari</taxon>
        <taxon>Acariformes</taxon>
        <taxon>Trombidiformes</taxon>
        <taxon>Prostigmata</taxon>
        <taxon>Anystina</taxon>
        <taxon>Parasitengona</taxon>
        <taxon>Trombiculoidea</taxon>
        <taxon>Trombiculidae</taxon>
        <taxon>Leptotrombidium</taxon>
    </lineage>
</organism>
<dbReference type="InterPro" id="IPR006671">
    <property type="entry name" value="Cyclin_N"/>
</dbReference>
<dbReference type="VEuPathDB" id="VectorBase:LDEU003636"/>
<dbReference type="OrthoDB" id="5590282at2759"/>
<keyword evidence="9" id="KW-1185">Reference proteome</keyword>
<dbReference type="EMBL" id="NCKV01001402">
    <property type="protein sequence ID" value="RWS28405.1"/>
    <property type="molecule type" value="Genomic_DNA"/>
</dbReference>
<proteinExistence type="inferred from homology"/>
<evidence type="ECO:0000256" key="5">
    <source>
        <dbReference type="SAM" id="MobiDB-lite"/>
    </source>
</evidence>
<comment type="similarity">
    <text evidence="4">Belongs to the cyclin family.</text>
</comment>
<dbReference type="STRING" id="299467.A0A443SLN5"/>
<dbReference type="PROSITE" id="PS00292">
    <property type="entry name" value="CYCLINS"/>
    <property type="match status" value="1"/>
</dbReference>
<dbReference type="InterPro" id="IPR004367">
    <property type="entry name" value="Cyclin_C-dom"/>
</dbReference>
<reference evidence="8 9" key="1">
    <citation type="journal article" date="2018" name="Gigascience">
        <title>Genomes of trombidid mites reveal novel predicted allergens and laterally-transferred genes associated with secondary metabolism.</title>
        <authorList>
            <person name="Dong X."/>
            <person name="Chaisiri K."/>
            <person name="Xia D."/>
            <person name="Armstrong S.D."/>
            <person name="Fang Y."/>
            <person name="Donnelly M.J."/>
            <person name="Kadowaki T."/>
            <person name="McGarry J.W."/>
            <person name="Darby A.C."/>
            <person name="Makepeace B.L."/>
        </authorList>
    </citation>
    <scope>NUCLEOTIDE SEQUENCE [LARGE SCALE GENOMIC DNA]</scope>
    <source>
        <strain evidence="8">UoL-UT</strain>
    </source>
</reference>
<dbReference type="CDD" id="cd20508">
    <property type="entry name" value="CYCLIN_CCNB3_rpt1"/>
    <property type="match status" value="1"/>
</dbReference>
<feature type="domain" description="Cyclin-like" evidence="6">
    <location>
        <begin position="179"/>
        <end position="263"/>
    </location>
</feature>
<gene>
    <name evidence="8" type="ORF">B4U80_10868</name>
</gene>
<dbReference type="AlphaFoldDB" id="A0A443SLN5"/>
<feature type="region of interest" description="Disordered" evidence="5">
    <location>
        <begin position="30"/>
        <end position="52"/>
    </location>
</feature>
<dbReference type="SUPFAM" id="SSF47954">
    <property type="entry name" value="Cyclin-like"/>
    <property type="match status" value="2"/>
</dbReference>
<dbReference type="SMART" id="SM00385">
    <property type="entry name" value="CYCLIN"/>
    <property type="match status" value="2"/>
</dbReference>
<dbReference type="InterPro" id="IPR048258">
    <property type="entry name" value="Cyclins_cyclin-box"/>
</dbReference>
<dbReference type="GO" id="GO:0051301">
    <property type="term" value="P:cell division"/>
    <property type="evidence" value="ECO:0007669"/>
    <property type="project" value="UniProtKB-KW"/>
</dbReference>
<keyword evidence="2 4" id="KW-0195">Cyclin</keyword>
<sequence length="394" mass="46102">MPKRVLGNIANFNSVRNLGVKRVAETSPKPLCKKSKNQTLEPTTENDCRNRNKENIKNDCDTTTRTLELRVKNIRIAGECQNDVLEKPKCMVNQQPQSTISLECDIDFSNPISYYQKPSDIPEDVEDFDKNQIADVFSEPQYARDVFNYYKRKEVELRCTKYLHNQPEISKSMRAVLIDWLVEVQESFELNHETLYLAVKVIDHYLTREKIPKAKFQLLGATAILIAAKYDERIPPSIEDFLYICDNAYSRQDVIVQEIDILKKLDFCLGYPLSYRFLRRYARCSKLSMETLTLARYILEMSLMEYDFIEFEDSLISAAALLLALKMKQPHEQCWSKSLKYYSGYDESHLITLMYKLNDFISTPKLNLKTIRNKYSHKIFFEVAKINPLPKRKV</sequence>
<evidence type="ECO:0000256" key="2">
    <source>
        <dbReference type="ARBA" id="ARBA00023127"/>
    </source>
</evidence>
<comment type="caution">
    <text evidence="8">The sequence shown here is derived from an EMBL/GenBank/DDBJ whole genome shotgun (WGS) entry which is preliminary data.</text>
</comment>
<accession>A0A443SLN5</accession>
<keyword evidence="1" id="KW-0132">Cell division</keyword>
<evidence type="ECO:0000256" key="1">
    <source>
        <dbReference type="ARBA" id="ARBA00022618"/>
    </source>
</evidence>
<dbReference type="GO" id="GO:0044772">
    <property type="term" value="P:mitotic cell cycle phase transition"/>
    <property type="evidence" value="ECO:0007669"/>
    <property type="project" value="InterPro"/>
</dbReference>
<evidence type="ECO:0000313" key="9">
    <source>
        <dbReference type="Proteomes" id="UP000288716"/>
    </source>
</evidence>
<dbReference type="Pfam" id="PF02984">
    <property type="entry name" value="Cyclin_C"/>
    <property type="match status" value="1"/>
</dbReference>